<dbReference type="Proteomes" id="UP000030655">
    <property type="component" value="Unassembled WGS sequence"/>
</dbReference>
<dbReference type="VEuPathDB" id="MicrosporidiaDB:H312_00886"/>
<evidence type="ECO:0000313" key="2">
    <source>
        <dbReference type="EMBL" id="KCZ81708.1"/>
    </source>
</evidence>
<dbReference type="HOGENOM" id="CLU_599866_0_0_1"/>
<gene>
    <name evidence="2" type="ORF">H312_00886</name>
</gene>
<dbReference type="EMBL" id="KK365138">
    <property type="protein sequence ID" value="KCZ81708.1"/>
    <property type="molecule type" value="Genomic_DNA"/>
</dbReference>
<feature type="signal peptide" evidence="1">
    <location>
        <begin position="1"/>
        <end position="16"/>
    </location>
</feature>
<feature type="chain" id="PRO_5001576868" evidence="1">
    <location>
        <begin position="17"/>
        <end position="456"/>
    </location>
</feature>
<proteinExistence type="predicted"/>
<dbReference type="OrthoDB" id="10418545at2759"/>
<name>A0A059F358_9MICR</name>
<accession>A0A059F358</accession>
<organism evidence="2 3">
    <name type="scientific">Anncaliia algerae PRA339</name>
    <dbReference type="NCBI Taxonomy" id="1288291"/>
    <lineage>
        <taxon>Eukaryota</taxon>
        <taxon>Fungi</taxon>
        <taxon>Fungi incertae sedis</taxon>
        <taxon>Microsporidia</taxon>
        <taxon>Tubulinosematoidea</taxon>
        <taxon>Tubulinosematidae</taxon>
        <taxon>Anncaliia</taxon>
    </lineage>
</organism>
<keyword evidence="3" id="KW-1185">Reference proteome</keyword>
<reference evidence="3" key="1">
    <citation type="submission" date="2013-02" db="EMBL/GenBank/DDBJ databases">
        <authorList>
            <consortium name="The Broad Institute Genome Sequencing Platform"/>
            <person name="Cuomo C."/>
            <person name="Becnel J."/>
            <person name="Sanscrainte N."/>
            <person name="Walker B."/>
            <person name="Young S.K."/>
            <person name="Zeng Q."/>
            <person name="Gargeya S."/>
            <person name="Fitzgerald M."/>
            <person name="Haas B."/>
            <person name="Abouelleil A."/>
            <person name="Alvarado L."/>
            <person name="Arachchi H.M."/>
            <person name="Berlin A.M."/>
            <person name="Chapman S.B."/>
            <person name="Dewar J."/>
            <person name="Goldberg J."/>
            <person name="Griggs A."/>
            <person name="Gujja S."/>
            <person name="Hansen M."/>
            <person name="Howarth C."/>
            <person name="Imamovic A."/>
            <person name="Larimer J."/>
            <person name="McCowan C."/>
            <person name="Murphy C."/>
            <person name="Neiman D."/>
            <person name="Pearson M."/>
            <person name="Priest M."/>
            <person name="Roberts A."/>
            <person name="Saif S."/>
            <person name="Shea T."/>
            <person name="Sisk P."/>
            <person name="Sykes S."/>
            <person name="Wortman J."/>
            <person name="Nusbaum C."/>
            <person name="Birren B."/>
        </authorList>
    </citation>
    <scope>NUCLEOTIDE SEQUENCE [LARGE SCALE GENOMIC DNA]</scope>
    <source>
        <strain evidence="3">PRA339</strain>
    </source>
</reference>
<keyword evidence="1" id="KW-0732">Signal</keyword>
<evidence type="ECO:0000313" key="3">
    <source>
        <dbReference type="Proteomes" id="UP000030655"/>
    </source>
</evidence>
<dbReference type="AlphaFoldDB" id="A0A059F358"/>
<sequence length="456" mass="53943">MHLATMIIWISLIITAENSVCVMNDDISSASCDTEAGDCLNSLKEFMDKHEMLTNGFFKDIEKYSNFQKLTLKSLQEIALCDLREVDFKSQIFNEDIIINAFEFFKNKITMSVTENMNAQVKFLIDMLLIELNTFIEANKEFLKNVSNIFVTGTDNFTKINKIKIESDKFIKGAVKIYSLIDRIHAVKSNDIEKSYYELFNLEEIKSKYAKFLYIFVLRFAQRLKQAIDKENEKDSNIENFFANSDFDSIYMIFNYYFKVEFLRNATNNFEKQKSLILKENEALFHFMNSVDISFKNLMRRVKLKKLYNFVSRFNFHKNFEHCKKYKIIFMKNALRKNGENDDELCKPIYEILTQKYKMISGEEELNAKLIADENITTIPILKFINYLVSMECCLDILFLKSHFTQLIETLENCFQFEPKITTISKKKKILRKYVLGDKYLNRLRIVIYILCLKKI</sequence>
<evidence type="ECO:0000256" key="1">
    <source>
        <dbReference type="SAM" id="SignalP"/>
    </source>
</evidence>
<reference evidence="2 3" key="2">
    <citation type="submission" date="2014-03" db="EMBL/GenBank/DDBJ databases">
        <title>The Genome Sequence of Anncaliia algerae insect isolate PRA339.</title>
        <authorList>
            <consortium name="The Broad Institute Genome Sequencing Platform"/>
            <consortium name="The Broad Institute Genome Sequencing Center for Infectious Disease"/>
            <person name="Cuomo C."/>
            <person name="Becnel J."/>
            <person name="Sanscrainte N."/>
            <person name="Walker B."/>
            <person name="Young S.K."/>
            <person name="Zeng Q."/>
            <person name="Gargeya S."/>
            <person name="Fitzgerald M."/>
            <person name="Haas B."/>
            <person name="Abouelleil A."/>
            <person name="Alvarado L."/>
            <person name="Arachchi H.M."/>
            <person name="Berlin A.M."/>
            <person name="Chapman S.B."/>
            <person name="Dewar J."/>
            <person name="Goldberg J."/>
            <person name="Griggs A."/>
            <person name="Gujja S."/>
            <person name="Hansen M."/>
            <person name="Howarth C."/>
            <person name="Imamovic A."/>
            <person name="Larimer J."/>
            <person name="McCowan C."/>
            <person name="Murphy C."/>
            <person name="Neiman D."/>
            <person name="Pearson M."/>
            <person name="Priest M."/>
            <person name="Roberts A."/>
            <person name="Saif S."/>
            <person name="Shea T."/>
            <person name="Sisk P."/>
            <person name="Sykes S."/>
            <person name="Wortman J."/>
            <person name="Nusbaum C."/>
            <person name="Birren B."/>
        </authorList>
    </citation>
    <scope>NUCLEOTIDE SEQUENCE [LARGE SCALE GENOMIC DNA]</scope>
    <source>
        <strain evidence="2 3">PRA339</strain>
    </source>
</reference>
<protein>
    <submittedName>
        <fullName evidence="2">Uncharacterized protein</fullName>
    </submittedName>
</protein>